<keyword evidence="3" id="KW-1003">Cell membrane</keyword>
<keyword evidence="2" id="KW-0813">Transport</keyword>
<protein>
    <recommendedName>
        <fullName evidence="12">Amino Acid-Polyamine-Organocation (APC) Family</fullName>
    </recommendedName>
</protein>
<evidence type="ECO:0000256" key="5">
    <source>
        <dbReference type="ARBA" id="ARBA00022989"/>
    </source>
</evidence>
<reference evidence="10" key="1">
    <citation type="submission" date="2021-01" db="EMBL/GenBank/DDBJ databases">
        <title>Phytophthora aleatoria, a newly-described species from Pinus radiata is distinct from Phytophthora cactorum isolates based on comparative genomics.</title>
        <authorList>
            <person name="Mcdougal R."/>
            <person name="Panda P."/>
            <person name="Williams N."/>
            <person name="Studholme D.J."/>
        </authorList>
    </citation>
    <scope>NUCLEOTIDE SEQUENCE</scope>
    <source>
        <strain evidence="10">NZFS 4037</strain>
    </source>
</reference>
<feature type="transmembrane region" description="Helical" evidence="9">
    <location>
        <begin position="95"/>
        <end position="117"/>
    </location>
</feature>
<evidence type="ECO:0000256" key="4">
    <source>
        <dbReference type="ARBA" id="ARBA00022692"/>
    </source>
</evidence>
<dbReference type="EMBL" id="JAENGY010000111">
    <property type="protein sequence ID" value="KAG6973439.1"/>
    <property type="molecule type" value="Genomic_DNA"/>
</dbReference>
<keyword evidence="5 9" id="KW-1133">Transmembrane helix</keyword>
<dbReference type="Proteomes" id="UP000709295">
    <property type="component" value="Unassembled WGS sequence"/>
</dbReference>
<feature type="transmembrane region" description="Helical" evidence="9">
    <location>
        <begin position="67"/>
        <end position="89"/>
    </location>
</feature>
<dbReference type="InterPro" id="IPR044566">
    <property type="entry name" value="RMV1-like"/>
</dbReference>
<feature type="compositionally biased region" description="Low complexity" evidence="8">
    <location>
        <begin position="864"/>
        <end position="874"/>
    </location>
</feature>
<dbReference type="GO" id="GO:0005886">
    <property type="term" value="C:plasma membrane"/>
    <property type="evidence" value="ECO:0007669"/>
    <property type="project" value="UniProtKB-SubCell"/>
</dbReference>
<dbReference type="PANTHER" id="PTHR45826:SF2">
    <property type="entry name" value="AMINO ACID TRANSPORTER"/>
    <property type="match status" value="1"/>
</dbReference>
<evidence type="ECO:0000256" key="2">
    <source>
        <dbReference type="ARBA" id="ARBA00022448"/>
    </source>
</evidence>
<name>A0A8J5MHH8_9STRA</name>
<evidence type="ECO:0000256" key="3">
    <source>
        <dbReference type="ARBA" id="ARBA00022475"/>
    </source>
</evidence>
<evidence type="ECO:0008006" key="12">
    <source>
        <dbReference type="Google" id="ProtNLM"/>
    </source>
</evidence>
<feature type="compositionally biased region" description="Polar residues" evidence="8">
    <location>
        <begin position="528"/>
        <end position="537"/>
    </location>
</feature>
<accession>A0A8J5MHH8</accession>
<gene>
    <name evidence="10" type="ORF">JG688_00003514</name>
</gene>
<organism evidence="10 11">
    <name type="scientific">Phytophthora aleatoria</name>
    <dbReference type="NCBI Taxonomy" id="2496075"/>
    <lineage>
        <taxon>Eukaryota</taxon>
        <taxon>Sar</taxon>
        <taxon>Stramenopiles</taxon>
        <taxon>Oomycota</taxon>
        <taxon>Peronosporomycetes</taxon>
        <taxon>Peronosporales</taxon>
        <taxon>Peronosporaceae</taxon>
        <taxon>Phytophthora</taxon>
    </lineage>
</organism>
<dbReference type="InterPro" id="IPR002293">
    <property type="entry name" value="AA/rel_permease1"/>
</dbReference>
<keyword evidence="6 9" id="KW-0472">Membrane</keyword>
<comment type="similarity">
    <text evidence="7">Belongs to the amino acid-polyamine-organocation (APC) superfamily. Polyamine:cation symporter (PHS) (TC 2.A.3.12) family.</text>
</comment>
<feature type="transmembrane region" description="Helical" evidence="9">
    <location>
        <begin position="262"/>
        <end position="284"/>
    </location>
</feature>
<evidence type="ECO:0000256" key="7">
    <source>
        <dbReference type="ARBA" id="ARBA00024041"/>
    </source>
</evidence>
<dbReference type="PANTHER" id="PTHR45826">
    <property type="entry name" value="POLYAMINE TRANSPORTER PUT1"/>
    <property type="match status" value="1"/>
</dbReference>
<keyword evidence="4 9" id="KW-0812">Transmembrane</keyword>
<evidence type="ECO:0000313" key="11">
    <source>
        <dbReference type="Proteomes" id="UP000709295"/>
    </source>
</evidence>
<feature type="transmembrane region" description="Helical" evidence="9">
    <location>
        <begin position="296"/>
        <end position="318"/>
    </location>
</feature>
<dbReference type="GO" id="GO:0015203">
    <property type="term" value="F:polyamine transmembrane transporter activity"/>
    <property type="evidence" value="ECO:0007669"/>
    <property type="project" value="UniProtKB-ARBA"/>
</dbReference>
<feature type="transmembrane region" description="Helical" evidence="9">
    <location>
        <begin position="396"/>
        <end position="412"/>
    </location>
</feature>
<feature type="transmembrane region" description="Helical" evidence="9">
    <location>
        <begin position="418"/>
        <end position="439"/>
    </location>
</feature>
<feature type="transmembrane region" description="Helical" evidence="9">
    <location>
        <begin position="129"/>
        <end position="150"/>
    </location>
</feature>
<dbReference type="Pfam" id="PF13520">
    <property type="entry name" value="AA_permease_2"/>
    <property type="match status" value="1"/>
</dbReference>
<feature type="transmembrane region" description="Helical" evidence="9">
    <location>
        <begin position="182"/>
        <end position="200"/>
    </location>
</feature>
<feature type="compositionally biased region" description="Basic and acidic residues" evidence="8">
    <location>
        <begin position="844"/>
        <end position="862"/>
    </location>
</feature>
<sequence length="1114" mass="124381">METALSPKADGAYERLLLTPNLEKLRDPSVLSSVSSAEMGEGDGNHVLRLATTLETVKEGPRRQLKVMSIVGLCYFAVCGGPIGSEYIISAGGPLIGFIFLLLFPFIFGIPIAYVTAELSTTFPQDGGYTVWVLNAFGPFWGFQCGYWAWISGVIDNAIYPALAVATFTDVYGSINSPVAEYFIKAGIALALALPNLLGIRIVGRGMAVMSIFVMIPFIVLFIWGAIHANDWGAVGEVRRADIIYDENGDFVSMSGSIDIDWSLLINTLFWNFNGAVGMSVFGGEVANPGQTYPRALMISVLLVALTYLAPLFSATVFNSPHWTTWEEGSFSSIAEDIGGSFLSNWVVLATFCSNAGMYIAELFCDSFQILGMAECGLAPAFLKARNKRFNTPHNAVYASLVIILVLIKFEFDEILGMTNALSAFYQLLILVAFIKLRFSHPDTERPFKVPGNIVVLIIALLIPTGLLIYIAVDVFFSLVPAMLVVGVTLAGLLFEEFYEAFGKSVLSDVVFDDGQVRIVPRKKNSSTEDVSTSQKPAQPEPGSPIRKHALLEVQEPDGSWIYSSNFEFIINGTAPPPLEGISGKLWATAIAITVWRQFPEYFELLETDYEKAMLHADENVLRIVRSVLQFDALDQIRPYKSDEARAIREQLAREAAAKRELELDEELKVTRMREEEARINKLSMVHARRLPMSTQQLFVSELGIEIAKVFAPVPSASTHETEPRPSRFKIGQLVESCRRRRTNGSVLSTIPRWHLCRIAAIDDDSHLLQLDFLDGDCERERRVPIKFVRATAAGAQETRAAEFKALRDSWSEPIACKVEIARLEEARAITLKPLPWDHRHHLKLQDTTRDEVEKPTQDKPRSSQRPRSSTQRPPSREDSRKNASAPIDTRFQAAAVVLIQYDRAYKCVQEAAQAGARRYATAVLYRERFHAFDELTDSLVTLVEKTVDVLEAIWRWQQSSAAGNDAKTFVWKGCDFIVTLVRSLDFLGSQRELIEWYGEEFPLDGNPFMRSSSLLDKAEERGLQPASQEQRVSSVLRAALKQHHRSDDPAEVSSSLPTWWPEARYSRELLHRIELAEQVGSVPWLRIAMGTNALAQALLVELASSRWLEKRRV</sequence>
<evidence type="ECO:0000256" key="9">
    <source>
        <dbReference type="SAM" id="Phobius"/>
    </source>
</evidence>
<feature type="region of interest" description="Disordered" evidence="8">
    <location>
        <begin position="843"/>
        <end position="886"/>
    </location>
</feature>
<evidence type="ECO:0000256" key="1">
    <source>
        <dbReference type="ARBA" id="ARBA00004651"/>
    </source>
</evidence>
<evidence type="ECO:0000313" key="10">
    <source>
        <dbReference type="EMBL" id="KAG6973439.1"/>
    </source>
</evidence>
<feature type="transmembrane region" description="Helical" evidence="9">
    <location>
        <begin position="338"/>
        <end position="361"/>
    </location>
</feature>
<dbReference type="AlphaFoldDB" id="A0A8J5MHH8"/>
<proteinExistence type="inferred from homology"/>
<evidence type="ECO:0000256" key="6">
    <source>
        <dbReference type="ARBA" id="ARBA00023136"/>
    </source>
</evidence>
<feature type="transmembrane region" description="Helical" evidence="9">
    <location>
        <begin position="207"/>
        <end position="227"/>
    </location>
</feature>
<evidence type="ECO:0000256" key="8">
    <source>
        <dbReference type="SAM" id="MobiDB-lite"/>
    </source>
</evidence>
<feature type="transmembrane region" description="Helical" evidence="9">
    <location>
        <begin position="451"/>
        <end position="470"/>
    </location>
</feature>
<comment type="subcellular location">
    <subcellularLocation>
        <location evidence="1">Cell membrane</location>
        <topology evidence="1">Multi-pass membrane protein</topology>
    </subcellularLocation>
</comment>
<keyword evidence="11" id="KW-1185">Reference proteome</keyword>
<feature type="region of interest" description="Disordered" evidence="8">
    <location>
        <begin position="523"/>
        <end position="545"/>
    </location>
</feature>
<comment type="caution">
    <text evidence="10">The sequence shown here is derived from an EMBL/GenBank/DDBJ whole genome shotgun (WGS) entry which is preliminary data.</text>
</comment>